<proteinExistence type="predicted"/>
<comment type="caution">
    <text evidence="2">The sequence shown here is derived from an EMBL/GenBank/DDBJ whole genome shotgun (WGS) entry which is preliminary data.</text>
</comment>
<reference evidence="3" key="1">
    <citation type="journal article" date="2019" name="Int. J. Syst. Evol. Microbiol.">
        <title>The Global Catalogue of Microorganisms (GCM) 10K type strain sequencing project: providing services to taxonomists for standard genome sequencing and annotation.</title>
        <authorList>
            <consortium name="The Broad Institute Genomics Platform"/>
            <consortium name="The Broad Institute Genome Sequencing Center for Infectious Disease"/>
            <person name="Wu L."/>
            <person name="Ma J."/>
        </authorList>
    </citation>
    <scope>NUCLEOTIDE SEQUENCE [LARGE SCALE GENOMIC DNA]</scope>
    <source>
        <strain evidence="3">JCM 17938</strain>
    </source>
</reference>
<dbReference type="Proteomes" id="UP001500212">
    <property type="component" value="Unassembled WGS sequence"/>
</dbReference>
<feature type="compositionally biased region" description="Low complexity" evidence="1">
    <location>
        <begin position="34"/>
        <end position="49"/>
    </location>
</feature>
<organism evidence="2 3">
    <name type="scientific">Actinoallomurus liliacearum</name>
    <dbReference type="NCBI Taxonomy" id="1080073"/>
    <lineage>
        <taxon>Bacteria</taxon>
        <taxon>Bacillati</taxon>
        <taxon>Actinomycetota</taxon>
        <taxon>Actinomycetes</taxon>
        <taxon>Streptosporangiales</taxon>
        <taxon>Thermomonosporaceae</taxon>
        <taxon>Actinoallomurus</taxon>
    </lineage>
</organism>
<accession>A0ABP8TS56</accession>
<keyword evidence="3" id="KW-1185">Reference proteome</keyword>
<sequence length="64" mass="6748">MSESPQKSKAERFADRMEDDPGMMRSASADAGNATATPRPPTAAAAARGTTRDRVLPRAAPCFP</sequence>
<feature type="region of interest" description="Disordered" evidence="1">
    <location>
        <begin position="1"/>
        <end position="64"/>
    </location>
</feature>
<evidence type="ECO:0000256" key="1">
    <source>
        <dbReference type="SAM" id="MobiDB-lite"/>
    </source>
</evidence>
<dbReference type="EMBL" id="BAABHJ010000020">
    <property type="protein sequence ID" value="GAA4612539.1"/>
    <property type="molecule type" value="Genomic_DNA"/>
</dbReference>
<protein>
    <submittedName>
        <fullName evidence="2">Uncharacterized protein</fullName>
    </submittedName>
</protein>
<feature type="compositionally biased region" description="Basic and acidic residues" evidence="1">
    <location>
        <begin position="1"/>
        <end position="16"/>
    </location>
</feature>
<gene>
    <name evidence="2" type="ORF">GCM10023195_53840</name>
</gene>
<evidence type="ECO:0000313" key="3">
    <source>
        <dbReference type="Proteomes" id="UP001500212"/>
    </source>
</evidence>
<evidence type="ECO:0000313" key="2">
    <source>
        <dbReference type="EMBL" id="GAA4612539.1"/>
    </source>
</evidence>
<name>A0ABP8TS56_9ACTN</name>